<keyword evidence="5" id="KW-1185">Reference proteome</keyword>
<dbReference type="Gene3D" id="3.10.100.10">
    <property type="entry name" value="Mannose-Binding Protein A, subunit A"/>
    <property type="match status" value="1"/>
</dbReference>
<gene>
    <name evidence="4" type="ORF">GSLYS_00014542001</name>
</gene>
<protein>
    <recommendedName>
        <fullName evidence="3">C-type lectin domain-containing protein</fullName>
    </recommendedName>
</protein>
<dbReference type="InterPro" id="IPR050976">
    <property type="entry name" value="Snaclec"/>
</dbReference>
<dbReference type="EMBL" id="CAXITT010000404">
    <property type="protein sequence ID" value="CAL1540893.1"/>
    <property type="molecule type" value="Genomic_DNA"/>
</dbReference>
<dbReference type="Proteomes" id="UP001497497">
    <property type="component" value="Unassembled WGS sequence"/>
</dbReference>
<dbReference type="AlphaFoldDB" id="A0AAV2I404"/>
<feature type="domain" description="C-type lectin" evidence="3">
    <location>
        <begin position="39"/>
        <end position="164"/>
    </location>
</feature>
<evidence type="ECO:0000313" key="5">
    <source>
        <dbReference type="Proteomes" id="UP001497497"/>
    </source>
</evidence>
<reference evidence="4 5" key="1">
    <citation type="submission" date="2024-04" db="EMBL/GenBank/DDBJ databases">
        <authorList>
            <consortium name="Genoscope - CEA"/>
            <person name="William W."/>
        </authorList>
    </citation>
    <scope>NUCLEOTIDE SEQUENCE [LARGE SCALE GENOMIC DNA]</scope>
</reference>
<keyword evidence="1" id="KW-1015">Disulfide bond</keyword>
<evidence type="ECO:0000313" key="4">
    <source>
        <dbReference type="EMBL" id="CAL1540893.1"/>
    </source>
</evidence>
<dbReference type="Pfam" id="PF00024">
    <property type="entry name" value="PAN_1"/>
    <property type="match status" value="1"/>
</dbReference>
<dbReference type="InterPro" id="IPR016186">
    <property type="entry name" value="C-type_lectin-like/link_sf"/>
</dbReference>
<dbReference type="SMART" id="SM00034">
    <property type="entry name" value="CLECT"/>
    <property type="match status" value="1"/>
</dbReference>
<dbReference type="InterPro" id="IPR003609">
    <property type="entry name" value="Pan_app"/>
</dbReference>
<dbReference type="PANTHER" id="PTHR22991">
    <property type="entry name" value="PROTEIN CBG13490"/>
    <property type="match status" value="1"/>
</dbReference>
<accession>A0AAV2I404</accession>
<dbReference type="CDD" id="cd00037">
    <property type="entry name" value="CLECT"/>
    <property type="match status" value="1"/>
</dbReference>
<dbReference type="PROSITE" id="PS50041">
    <property type="entry name" value="C_TYPE_LECTIN_2"/>
    <property type="match status" value="1"/>
</dbReference>
<evidence type="ECO:0000256" key="1">
    <source>
        <dbReference type="ARBA" id="ARBA00023157"/>
    </source>
</evidence>
<dbReference type="Pfam" id="PF00059">
    <property type="entry name" value="Lectin_C"/>
    <property type="match status" value="1"/>
</dbReference>
<feature type="chain" id="PRO_5043606834" description="C-type lectin domain-containing protein" evidence="2">
    <location>
        <begin position="31"/>
        <end position="268"/>
    </location>
</feature>
<dbReference type="InterPro" id="IPR016187">
    <property type="entry name" value="CTDL_fold"/>
</dbReference>
<dbReference type="InterPro" id="IPR001304">
    <property type="entry name" value="C-type_lectin-like"/>
</dbReference>
<dbReference type="SUPFAM" id="SSF56436">
    <property type="entry name" value="C-type lectin-like"/>
    <property type="match status" value="1"/>
</dbReference>
<dbReference type="PANTHER" id="PTHR22991:SF40">
    <property type="entry name" value="PROTEIN CBG13490"/>
    <property type="match status" value="1"/>
</dbReference>
<feature type="signal peptide" evidence="2">
    <location>
        <begin position="1"/>
        <end position="30"/>
    </location>
</feature>
<proteinExistence type="predicted"/>
<name>A0AAV2I404_LYMST</name>
<evidence type="ECO:0000256" key="2">
    <source>
        <dbReference type="SAM" id="SignalP"/>
    </source>
</evidence>
<organism evidence="4 5">
    <name type="scientific">Lymnaea stagnalis</name>
    <name type="common">Great pond snail</name>
    <name type="synonym">Helix stagnalis</name>
    <dbReference type="NCBI Taxonomy" id="6523"/>
    <lineage>
        <taxon>Eukaryota</taxon>
        <taxon>Metazoa</taxon>
        <taxon>Spiralia</taxon>
        <taxon>Lophotrochozoa</taxon>
        <taxon>Mollusca</taxon>
        <taxon>Gastropoda</taxon>
        <taxon>Heterobranchia</taxon>
        <taxon>Euthyneura</taxon>
        <taxon>Panpulmonata</taxon>
        <taxon>Hygrophila</taxon>
        <taxon>Lymnaeoidea</taxon>
        <taxon>Lymnaeidae</taxon>
        <taxon>Lymnaea</taxon>
    </lineage>
</organism>
<evidence type="ECO:0000259" key="3">
    <source>
        <dbReference type="PROSITE" id="PS50041"/>
    </source>
</evidence>
<keyword evidence="2" id="KW-0732">Signal</keyword>
<sequence>MSSAHERLTIMWSRCIIPCLILAFLSDVECTCQQDYTQAGIYCYRFPSLTSDWQSADNICKQDGGGLVVISSTDENSTFNNYRGSLPITGDPMWIGVHYVQLNSSWTWQYLTEYNAGNSTGLFHNFANGTIPFGHAGDCVASWPSSGDQWSPINCSFPLNFICETRPLNYPVPTPSNPTTAVSYTNVTEFYNWIKVYNNFRFSLPDSSAMPRASSVVGCAILCTHLPQCLAFNHRPLDNECEFIDTLVNDTYAVQVTGWDIWIDGSLL</sequence>
<comment type="caution">
    <text evidence="4">The sequence shown here is derived from an EMBL/GenBank/DDBJ whole genome shotgun (WGS) entry which is preliminary data.</text>
</comment>